<dbReference type="eggNOG" id="arCOG03256">
    <property type="taxonomic scope" value="Archaea"/>
</dbReference>
<evidence type="ECO:0000313" key="1">
    <source>
        <dbReference type="EMBL" id="AEA47842.1"/>
    </source>
</evidence>
<dbReference type="STRING" id="693661.Arcve_1847"/>
<dbReference type="KEGG" id="ave:Arcve_1847"/>
<organism evidence="1 2">
    <name type="scientific">Archaeoglobus veneficus (strain DSM 11195 / SNP6)</name>
    <dbReference type="NCBI Taxonomy" id="693661"/>
    <lineage>
        <taxon>Archaea</taxon>
        <taxon>Methanobacteriati</taxon>
        <taxon>Methanobacteriota</taxon>
        <taxon>Archaeoglobi</taxon>
        <taxon>Archaeoglobales</taxon>
        <taxon>Archaeoglobaceae</taxon>
        <taxon>Archaeoglobus</taxon>
    </lineage>
</organism>
<protein>
    <submittedName>
        <fullName evidence="1">Beta-galactosidase domain protein</fullName>
    </submittedName>
</protein>
<dbReference type="InterPro" id="IPR013783">
    <property type="entry name" value="Ig-like_fold"/>
</dbReference>
<dbReference type="InterPro" id="IPR017868">
    <property type="entry name" value="Filamin/ABP280_repeat-like"/>
</dbReference>
<dbReference type="HOGENOM" id="CLU_426198_0_0_2"/>
<sequence>MIKYISLSIVNANMAPRLRLKVPVRLIILAIILILCSSPSLALSQSDFKVAFVTYVYDYDKYIPRWDNVYKQGDTIKLYVGVENVNRGRAAAVDFVVVVKDPEGYVVDGKVVQKRVTGYQDEIYDVIEIGVKDDWINGKYQIDAYVFDVLNLSATYKSYNELYDKILYSGQYDLSIGTISRDEAPYVKKRLTFYVKPYTIPNQFVVFDARLEASALPEGASNTLKVTVINKIDEEGTITLKALVDGRVVDSKTVELSGYEVKVVSLEIPPLPLGTHLIQVKTDNGVLSRTLPVFVRPLLYDRPILIGDVKDGSVVYSPNNYILGSVGISEISDVDVDSAISKLKTSGYDVNREDAKKMLTNILAYLYKHYGKSGVAKVALLEGSDSRAEKVLPELLEIVKKDSGAPIEYVGVRGYSELKDVDIAIYVGGSVPKVGQLGYFFDAGGFLIVDNPLYWKDYREELERELLYIGGWKKVKTPEELYFSYYDLRIDRGIEVTISTEITLPPKLQYSELSVDKFISTAGEPIMISFKVKNVGKSGKEVVKVLVNGEPAYEEEVMLKTGEEKSISFEYVPEEEGSYKVEIPGTNLVKVFFVKAKTTGQLAPKPTPTPQEKRSTREGGALVVGSAALLAALVIARMLLRE</sequence>
<keyword evidence="2" id="KW-1185">Reference proteome</keyword>
<name>F2KRA8_ARCVS</name>
<dbReference type="Proteomes" id="UP000008136">
    <property type="component" value="Chromosome"/>
</dbReference>
<gene>
    <name evidence="1" type="ordered locus">Arcve_1847</name>
</gene>
<dbReference type="eggNOG" id="arCOG07560">
    <property type="taxonomic scope" value="Archaea"/>
</dbReference>
<dbReference type="Gene3D" id="2.60.40.10">
    <property type="entry name" value="Immunoglobulins"/>
    <property type="match status" value="1"/>
</dbReference>
<dbReference type="PROSITE" id="PS50194">
    <property type="entry name" value="FILAMIN_REPEAT"/>
    <property type="match status" value="1"/>
</dbReference>
<evidence type="ECO:0000313" key="2">
    <source>
        <dbReference type="Proteomes" id="UP000008136"/>
    </source>
</evidence>
<accession>F2KRA8</accession>
<reference evidence="1 2" key="1">
    <citation type="submission" date="2011-03" db="EMBL/GenBank/DDBJ databases">
        <title>The complete genome of Archaeoglobus veneficus SNP6.</title>
        <authorList>
            <consortium name="US DOE Joint Genome Institute (JGI-PGF)"/>
            <person name="Lucas S."/>
            <person name="Copeland A."/>
            <person name="Lapidus A."/>
            <person name="Bruce D."/>
            <person name="Goodwin L."/>
            <person name="Pitluck S."/>
            <person name="Kyrpides N."/>
            <person name="Mavromatis K."/>
            <person name="Pagani I."/>
            <person name="Ivanova N."/>
            <person name="Mikhailova N."/>
            <person name="Lu M."/>
            <person name="Detter J.C."/>
            <person name="Tapia R."/>
            <person name="Han C."/>
            <person name="Land M."/>
            <person name="Hauser L."/>
            <person name="Markowitz V."/>
            <person name="Cheng J.-F."/>
            <person name="Hugenholtz P."/>
            <person name="Woyke T."/>
            <person name="Wu D."/>
            <person name="Spring S."/>
            <person name="Brambilla E."/>
            <person name="Klenk H.-P."/>
            <person name="Eisen J.A."/>
        </authorList>
    </citation>
    <scope>NUCLEOTIDE SEQUENCE [LARGE SCALE GENOMIC DNA]</scope>
    <source>
        <strain>SNP6</strain>
    </source>
</reference>
<dbReference type="EMBL" id="CP002588">
    <property type="protein sequence ID" value="AEA47842.1"/>
    <property type="molecule type" value="Genomic_DNA"/>
</dbReference>
<dbReference type="AlphaFoldDB" id="F2KRA8"/>
<proteinExistence type="predicted"/>